<dbReference type="AlphaFoldDB" id="A0A6L9MJT0"/>
<dbReference type="Proteomes" id="UP000476332">
    <property type="component" value="Unassembled WGS sequence"/>
</dbReference>
<dbReference type="RefSeq" id="WP_163044908.1">
    <property type="nucleotide sequence ID" value="NZ_JAAAMJ010000012.1"/>
</dbReference>
<organism evidence="2 3">
    <name type="scientific">Aurantimonas aggregata</name>
    <dbReference type="NCBI Taxonomy" id="2047720"/>
    <lineage>
        <taxon>Bacteria</taxon>
        <taxon>Pseudomonadati</taxon>
        <taxon>Pseudomonadota</taxon>
        <taxon>Alphaproteobacteria</taxon>
        <taxon>Hyphomicrobiales</taxon>
        <taxon>Aurantimonadaceae</taxon>
        <taxon>Aurantimonas</taxon>
    </lineage>
</organism>
<sequence length="200" mass="21871">MQNFIGKTIAAVALLAAALTAAPAAANDTAMLTTGSTSQPVGHYEFCKAYPDTCRRNDAVGVVRLSQNSWSKLVEVNAAVNNAIFARTDQDMHGVPELWSYPTVQGDCEDFVLLKQYMLAREGIPASALLITVVRQPNGEGHAVLTVKTDQGDYILDNLDDRVLAWSDTDYQFLKRQSERHAGKWVGIADDRNMLVGSVR</sequence>
<gene>
    <name evidence="2" type="ORF">GTW51_15385</name>
</gene>
<comment type="caution">
    <text evidence="2">The sequence shown here is derived from an EMBL/GenBank/DDBJ whole genome shotgun (WGS) entry which is preliminary data.</text>
</comment>
<dbReference type="Gene3D" id="3.10.620.30">
    <property type="match status" value="1"/>
</dbReference>
<feature type="signal peptide" evidence="1">
    <location>
        <begin position="1"/>
        <end position="26"/>
    </location>
</feature>
<evidence type="ECO:0000256" key="1">
    <source>
        <dbReference type="SAM" id="SignalP"/>
    </source>
</evidence>
<dbReference type="InterPro" id="IPR010319">
    <property type="entry name" value="Transglutaminase-like_Cys_pept"/>
</dbReference>
<proteinExistence type="predicted"/>
<evidence type="ECO:0000313" key="3">
    <source>
        <dbReference type="Proteomes" id="UP000476332"/>
    </source>
</evidence>
<dbReference type="Pfam" id="PF06035">
    <property type="entry name" value="Peptidase_C93"/>
    <property type="match status" value="1"/>
</dbReference>
<dbReference type="EMBL" id="JAAAMJ010000012">
    <property type="protein sequence ID" value="NDV88083.1"/>
    <property type="molecule type" value="Genomic_DNA"/>
</dbReference>
<dbReference type="PANTHER" id="PTHR39327">
    <property type="match status" value="1"/>
</dbReference>
<protein>
    <submittedName>
        <fullName evidence="2">Transglutaminase</fullName>
    </submittedName>
</protein>
<dbReference type="PANTHER" id="PTHR39327:SF1">
    <property type="entry name" value="BLR5470 PROTEIN"/>
    <property type="match status" value="1"/>
</dbReference>
<reference evidence="2 3" key="1">
    <citation type="submission" date="2020-01" db="EMBL/GenBank/DDBJ databases">
        <title>Genomes of bacteria type strains.</title>
        <authorList>
            <person name="Chen J."/>
            <person name="Zhu S."/>
            <person name="Chen J."/>
        </authorList>
    </citation>
    <scope>NUCLEOTIDE SEQUENCE [LARGE SCALE GENOMIC DNA]</scope>
    <source>
        <strain evidence="2 3">KCTC 52919</strain>
    </source>
</reference>
<accession>A0A6L9MJT0</accession>
<name>A0A6L9MJT0_9HYPH</name>
<evidence type="ECO:0000313" key="2">
    <source>
        <dbReference type="EMBL" id="NDV88083.1"/>
    </source>
</evidence>
<keyword evidence="1" id="KW-0732">Signal</keyword>
<feature type="chain" id="PRO_5027032739" evidence="1">
    <location>
        <begin position="27"/>
        <end position="200"/>
    </location>
</feature>
<keyword evidence="3" id="KW-1185">Reference proteome</keyword>